<dbReference type="InterPro" id="IPR011006">
    <property type="entry name" value="CheY-like_superfamily"/>
</dbReference>
<dbReference type="InterPro" id="IPR050595">
    <property type="entry name" value="Bact_response_regulator"/>
</dbReference>
<organism evidence="4 5">
    <name type="scientific">Sphingomonas natans</name>
    <dbReference type="NCBI Taxonomy" id="3063330"/>
    <lineage>
        <taxon>Bacteria</taxon>
        <taxon>Pseudomonadati</taxon>
        <taxon>Pseudomonadota</taxon>
        <taxon>Alphaproteobacteria</taxon>
        <taxon>Sphingomonadales</taxon>
        <taxon>Sphingomonadaceae</taxon>
        <taxon>Sphingomonas</taxon>
    </lineage>
</organism>
<name>A0ABT8Y992_9SPHN</name>
<dbReference type="Gene3D" id="3.40.50.2300">
    <property type="match status" value="1"/>
</dbReference>
<dbReference type="Pfam" id="PF00072">
    <property type="entry name" value="Response_reg"/>
    <property type="match status" value="1"/>
</dbReference>
<reference evidence="4" key="1">
    <citation type="submission" date="2023-07" db="EMBL/GenBank/DDBJ databases">
        <authorList>
            <person name="Kim M."/>
        </authorList>
    </citation>
    <scope>NUCLEOTIDE SEQUENCE</scope>
    <source>
        <strain evidence="4">BIUV-7</strain>
    </source>
</reference>
<protein>
    <submittedName>
        <fullName evidence="4">Response regulator</fullName>
    </submittedName>
</protein>
<evidence type="ECO:0000313" key="5">
    <source>
        <dbReference type="Proteomes" id="UP001169764"/>
    </source>
</evidence>
<accession>A0ABT8Y992</accession>
<dbReference type="RefSeq" id="WP_303542470.1">
    <property type="nucleotide sequence ID" value="NZ_JAUOTP010000004.1"/>
</dbReference>
<sequence length="129" mass="13783">MMRILYVEDDSMNRRVVRDMFASLGMNIDEAPDVATGLRMVEEEHFDAIVTDLMMPGADGLALIRAIRRRADAGAAVPILVLTADTSDLARDKCISGGANGVMTKPVGITTLVERLGTVIAASTGMIFA</sequence>
<evidence type="ECO:0000256" key="2">
    <source>
        <dbReference type="PROSITE-ProRule" id="PRU00169"/>
    </source>
</evidence>
<keyword evidence="5" id="KW-1185">Reference proteome</keyword>
<evidence type="ECO:0000256" key="1">
    <source>
        <dbReference type="ARBA" id="ARBA00022553"/>
    </source>
</evidence>
<dbReference type="InterPro" id="IPR001789">
    <property type="entry name" value="Sig_transdc_resp-reg_receiver"/>
</dbReference>
<evidence type="ECO:0000313" key="4">
    <source>
        <dbReference type="EMBL" id="MDO6414894.1"/>
    </source>
</evidence>
<dbReference type="PANTHER" id="PTHR44591:SF3">
    <property type="entry name" value="RESPONSE REGULATORY DOMAIN-CONTAINING PROTEIN"/>
    <property type="match status" value="1"/>
</dbReference>
<dbReference type="SUPFAM" id="SSF52172">
    <property type="entry name" value="CheY-like"/>
    <property type="match status" value="1"/>
</dbReference>
<comment type="caution">
    <text evidence="4">The sequence shown here is derived from an EMBL/GenBank/DDBJ whole genome shotgun (WGS) entry which is preliminary data.</text>
</comment>
<dbReference type="Proteomes" id="UP001169764">
    <property type="component" value="Unassembled WGS sequence"/>
</dbReference>
<feature type="domain" description="Response regulatory" evidence="3">
    <location>
        <begin position="3"/>
        <end position="120"/>
    </location>
</feature>
<keyword evidence="1 2" id="KW-0597">Phosphoprotein</keyword>
<feature type="modified residue" description="4-aspartylphosphate" evidence="2">
    <location>
        <position position="52"/>
    </location>
</feature>
<dbReference type="PANTHER" id="PTHR44591">
    <property type="entry name" value="STRESS RESPONSE REGULATOR PROTEIN 1"/>
    <property type="match status" value="1"/>
</dbReference>
<evidence type="ECO:0000259" key="3">
    <source>
        <dbReference type="PROSITE" id="PS50110"/>
    </source>
</evidence>
<gene>
    <name evidence="4" type="ORF">Q4F19_10925</name>
</gene>
<dbReference type="CDD" id="cd17546">
    <property type="entry name" value="REC_hyHK_CKI1_RcsC-like"/>
    <property type="match status" value="1"/>
</dbReference>
<dbReference type="EMBL" id="JAUOTP010000004">
    <property type="protein sequence ID" value="MDO6414894.1"/>
    <property type="molecule type" value="Genomic_DNA"/>
</dbReference>
<dbReference type="PROSITE" id="PS50110">
    <property type="entry name" value="RESPONSE_REGULATORY"/>
    <property type="match status" value="1"/>
</dbReference>
<proteinExistence type="predicted"/>
<dbReference type="SMART" id="SM00448">
    <property type="entry name" value="REC"/>
    <property type="match status" value="1"/>
</dbReference>